<comment type="subcellular location">
    <subcellularLocation>
        <location evidence="6">Cell membrane</location>
        <topology evidence="6">Multi-pass membrane protein</topology>
    </subcellularLocation>
    <subcellularLocation>
        <location evidence="1">Membrane</location>
        <topology evidence="1">Multi-pass membrane protein</topology>
    </subcellularLocation>
</comment>
<dbReference type="Proteomes" id="UP000034029">
    <property type="component" value="Chromosome"/>
</dbReference>
<reference evidence="9 11" key="3">
    <citation type="submission" date="2016-10" db="EMBL/GenBank/DDBJ databases">
        <authorList>
            <person name="Varghese N."/>
            <person name="Submissions S."/>
        </authorList>
    </citation>
    <scope>NUCLEOTIDE SEQUENCE [LARGE SCALE GENOMIC DNA]</scope>
    <source>
        <strain evidence="9 11">CGMCC 1.6501</strain>
    </source>
</reference>
<keyword evidence="6" id="KW-0813">Transport</keyword>
<keyword evidence="5 7" id="KW-0472">Membrane</keyword>
<organism evidence="9 11">
    <name type="scientific">Salinicoccus halodurans</name>
    <dbReference type="NCBI Taxonomy" id="407035"/>
    <lineage>
        <taxon>Bacteria</taxon>
        <taxon>Bacillati</taxon>
        <taxon>Bacillota</taxon>
        <taxon>Bacilli</taxon>
        <taxon>Bacillales</taxon>
        <taxon>Staphylococcaceae</taxon>
        <taxon>Salinicoccus</taxon>
    </lineage>
</organism>
<feature type="transmembrane region" description="Helical" evidence="7">
    <location>
        <begin position="95"/>
        <end position="116"/>
    </location>
</feature>
<dbReference type="GO" id="GO:0043190">
    <property type="term" value="C:ATP-binding cassette (ABC) transporter complex"/>
    <property type="evidence" value="ECO:0007669"/>
    <property type="project" value="InterPro"/>
</dbReference>
<dbReference type="GO" id="GO:0010043">
    <property type="term" value="P:response to zinc ion"/>
    <property type="evidence" value="ECO:0007669"/>
    <property type="project" value="TreeGrafter"/>
</dbReference>
<evidence type="ECO:0000256" key="7">
    <source>
        <dbReference type="SAM" id="Phobius"/>
    </source>
</evidence>
<dbReference type="AlphaFoldDB" id="A0A0F7HL79"/>
<dbReference type="CDD" id="cd06550">
    <property type="entry name" value="TM_ABC_iron-siderophores_like"/>
    <property type="match status" value="1"/>
</dbReference>
<evidence type="ECO:0000256" key="2">
    <source>
        <dbReference type="ARBA" id="ARBA00008034"/>
    </source>
</evidence>
<dbReference type="Pfam" id="PF00950">
    <property type="entry name" value="ABC-3"/>
    <property type="match status" value="1"/>
</dbReference>
<dbReference type="OrthoDB" id="9798540at2"/>
<feature type="transmembrane region" description="Helical" evidence="7">
    <location>
        <begin position="251"/>
        <end position="268"/>
    </location>
</feature>
<evidence type="ECO:0000313" key="11">
    <source>
        <dbReference type="Proteomes" id="UP000183090"/>
    </source>
</evidence>
<dbReference type="EMBL" id="CP011366">
    <property type="protein sequence ID" value="AKG73993.1"/>
    <property type="molecule type" value="Genomic_DNA"/>
</dbReference>
<keyword evidence="3 6" id="KW-0812">Transmembrane</keyword>
<sequence length="285" mass="31001">MIQALMEYDFMRFSFISGLIVGLIAPLIGTFIVIRRLSLIADALSHVTLGGITFGVYLSSLIGTTINPLITGILFSVAGALGIERLRTVYKHYQELAIPIIMSFGIALSVLFLSLADGFNQDLFGYLFGSISAVSISDLILIAVIGVIVLTFIYLFYKEMLLVSFDEEYANVMNISKWIHFMFIIVVALVISASMRIVGILLVSALMTLPVASAMRVTSSFRQLMIFSVILGEASVIAGLFLSFYLNISPGGTIVLVSILILLVTILLDRMGVSKNDTTTESVQG</sequence>
<feature type="transmembrane region" description="Helical" evidence="7">
    <location>
        <begin position="136"/>
        <end position="157"/>
    </location>
</feature>
<feature type="transmembrane region" description="Helical" evidence="7">
    <location>
        <begin position="224"/>
        <end position="245"/>
    </location>
</feature>
<evidence type="ECO:0000313" key="9">
    <source>
        <dbReference type="EMBL" id="SFK58921.1"/>
    </source>
</evidence>
<evidence type="ECO:0000313" key="10">
    <source>
        <dbReference type="Proteomes" id="UP000034029"/>
    </source>
</evidence>
<dbReference type="Gene3D" id="1.10.3470.10">
    <property type="entry name" value="ABC transporter involved in vitamin B12 uptake, BtuC"/>
    <property type="match status" value="1"/>
</dbReference>
<evidence type="ECO:0000256" key="1">
    <source>
        <dbReference type="ARBA" id="ARBA00004141"/>
    </source>
</evidence>
<reference evidence="8 10" key="1">
    <citation type="journal article" date="2015" name="Int. J. Syst. Evol. Microbiol.">
        <title>Complete genome sequence of Salinicoccus halodurans H3B36, isolated from the Qaidam Basin in China.</title>
        <authorList>
            <person name="Jiang K."/>
            <person name="Xue Y."/>
            <person name="Ma Y."/>
        </authorList>
    </citation>
    <scope>NUCLEOTIDE SEQUENCE [LARGE SCALE GENOMIC DNA]</scope>
    <source>
        <strain evidence="8 10">H3B36</strain>
    </source>
</reference>
<dbReference type="PANTHER" id="PTHR30477">
    <property type="entry name" value="ABC-TRANSPORTER METAL-BINDING PROTEIN"/>
    <property type="match status" value="1"/>
</dbReference>
<comment type="similarity">
    <text evidence="2 6">Belongs to the ABC-3 integral membrane protein family.</text>
</comment>
<dbReference type="SUPFAM" id="SSF81345">
    <property type="entry name" value="ABC transporter involved in vitamin B12 uptake, BtuC"/>
    <property type="match status" value="1"/>
</dbReference>
<reference evidence="10" key="2">
    <citation type="submission" date="2015-04" db="EMBL/GenBank/DDBJ databases">
        <title>Complete genome sequence of Salinicoccus halodurans strain H3B36, isolated from the Qaidam basin of China.</title>
        <authorList>
            <person name="Ma Y."/>
            <person name="Jiang K."/>
            <person name="Xue Y."/>
        </authorList>
    </citation>
    <scope>NUCLEOTIDE SEQUENCE [LARGE SCALE GENOMIC DNA]</scope>
    <source>
        <strain evidence="10">H3B36</strain>
    </source>
</reference>
<dbReference type="InterPro" id="IPR001626">
    <property type="entry name" value="ABC_TroCD"/>
</dbReference>
<evidence type="ECO:0000256" key="3">
    <source>
        <dbReference type="ARBA" id="ARBA00022692"/>
    </source>
</evidence>
<keyword evidence="10" id="KW-1185">Reference proteome</keyword>
<dbReference type="EMBL" id="FOTB01000001">
    <property type="protein sequence ID" value="SFK58921.1"/>
    <property type="molecule type" value="Genomic_DNA"/>
</dbReference>
<evidence type="ECO:0000313" key="8">
    <source>
        <dbReference type="EMBL" id="AKG73993.1"/>
    </source>
</evidence>
<proteinExistence type="inferred from homology"/>
<feature type="transmembrane region" description="Helical" evidence="7">
    <location>
        <begin position="54"/>
        <end position="83"/>
    </location>
</feature>
<dbReference type="PANTHER" id="PTHR30477:SF22">
    <property type="entry name" value="METAL ABC TRANSPORTER PERMEASE"/>
    <property type="match status" value="1"/>
</dbReference>
<dbReference type="KEGG" id="shv:AAT16_06960"/>
<evidence type="ECO:0000256" key="6">
    <source>
        <dbReference type="RuleBase" id="RU003943"/>
    </source>
</evidence>
<keyword evidence="4 7" id="KW-1133">Transmembrane helix</keyword>
<feature type="transmembrane region" description="Helical" evidence="7">
    <location>
        <begin position="12"/>
        <end position="34"/>
    </location>
</feature>
<feature type="transmembrane region" description="Helical" evidence="7">
    <location>
        <begin position="169"/>
        <end position="191"/>
    </location>
</feature>
<dbReference type="RefSeq" id="WP_046790180.1">
    <property type="nucleotide sequence ID" value="NZ_CP011366.1"/>
</dbReference>
<dbReference type="InterPro" id="IPR037294">
    <property type="entry name" value="ABC_BtuC-like"/>
</dbReference>
<protein>
    <submittedName>
        <fullName evidence="8">Metal ABC transporter permease</fullName>
    </submittedName>
    <submittedName>
        <fullName evidence="9">Zinc transport system permease protein</fullName>
    </submittedName>
</protein>
<evidence type="ECO:0000256" key="5">
    <source>
        <dbReference type="ARBA" id="ARBA00023136"/>
    </source>
</evidence>
<dbReference type="Proteomes" id="UP000183090">
    <property type="component" value="Unassembled WGS sequence"/>
</dbReference>
<name>A0A0F7HL79_9STAP</name>
<dbReference type="GO" id="GO:0055085">
    <property type="term" value="P:transmembrane transport"/>
    <property type="evidence" value="ECO:0007669"/>
    <property type="project" value="InterPro"/>
</dbReference>
<evidence type="ECO:0000256" key="4">
    <source>
        <dbReference type="ARBA" id="ARBA00022989"/>
    </source>
</evidence>
<accession>A0A0F7HL79</accession>
<gene>
    <name evidence="8" type="ORF">AAT16_06960</name>
    <name evidence="9" type="ORF">SAMN05216235_0636</name>
</gene>